<gene>
    <name evidence="1" type="ORF">P170DRAFT_495176</name>
</gene>
<dbReference type="VEuPathDB" id="FungiDB:P170DRAFT_495176"/>
<dbReference type="Proteomes" id="UP000234275">
    <property type="component" value="Unassembled WGS sequence"/>
</dbReference>
<keyword evidence="2" id="KW-1185">Reference proteome</keyword>
<name>A0A2I2G8X0_9EURO</name>
<dbReference type="EMBL" id="MSFO01000004">
    <property type="protein sequence ID" value="PLB49332.1"/>
    <property type="molecule type" value="Genomic_DNA"/>
</dbReference>
<evidence type="ECO:0000313" key="1">
    <source>
        <dbReference type="EMBL" id="PLB49332.1"/>
    </source>
</evidence>
<reference evidence="1 2" key="1">
    <citation type="submission" date="2016-12" db="EMBL/GenBank/DDBJ databases">
        <title>The genomes of Aspergillus section Nigri reveals drivers in fungal speciation.</title>
        <authorList>
            <consortium name="DOE Joint Genome Institute"/>
            <person name="Vesth T.C."/>
            <person name="Nybo J."/>
            <person name="Theobald S."/>
            <person name="Brandl J."/>
            <person name="Frisvad J.C."/>
            <person name="Nielsen K.F."/>
            <person name="Lyhne E.K."/>
            <person name="Kogle M.E."/>
            <person name="Kuo A."/>
            <person name="Riley R."/>
            <person name="Clum A."/>
            <person name="Nolan M."/>
            <person name="Lipzen A."/>
            <person name="Salamov A."/>
            <person name="Henrissat B."/>
            <person name="Wiebenga A."/>
            <person name="De Vries R.P."/>
            <person name="Grigoriev I.V."/>
            <person name="Mortensen U.H."/>
            <person name="Andersen M.R."/>
            <person name="Baker S.E."/>
        </authorList>
    </citation>
    <scope>NUCLEOTIDE SEQUENCE [LARGE SCALE GENOMIC DNA]</scope>
    <source>
        <strain evidence="1 2">IBT 23096</strain>
    </source>
</reference>
<proteinExistence type="predicted"/>
<accession>A0A2I2G8X0</accession>
<organism evidence="1 2">
    <name type="scientific">Aspergillus steynii IBT 23096</name>
    <dbReference type="NCBI Taxonomy" id="1392250"/>
    <lineage>
        <taxon>Eukaryota</taxon>
        <taxon>Fungi</taxon>
        <taxon>Dikarya</taxon>
        <taxon>Ascomycota</taxon>
        <taxon>Pezizomycotina</taxon>
        <taxon>Eurotiomycetes</taxon>
        <taxon>Eurotiomycetidae</taxon>
        <taxon>Eurotiales</taxon>
        <taxon>Aspergillaceae</taxon>
        <taxon>Aspergillus</taxon>
        <taxon>Aspergillus subgen. Circumdati</taxon>
    </lineage>
</organism>
<sequence>MPLAISIEAGPTSASHSQFLVFTAHAQVPAQTISHICEVFFMKTRDTRDHTRKKPFHDNAKLQQPASLSWNKMAYGIMDTHPLQCASLIGATFHLLETGGGGCIDRLNQSQGLKTLCHRGEKQKADGDLQEAIAVINTRFDAMPDNAKYQIDCLRIPGYISILWYNMREYVNGLVKAADRYREAVILFPTFCARRLSYFSMSELLHCFNCLESRGRYYEVLTTKWTGRTRKGQEK</sequence>
<comment type="caution">
    <text evidence="1">The sequence shown here is derived from an EMBL/GenBank/DDBJ whole genome shotgun (WGS) entry which is preliminary data.</text>
</comment>
<dbReference type="GeneID" id="36561786"/>
<protein>
    <submittedName>
        <fullName evidence="1">Uncharacterized protein</fullName>
    </submittedName>
</protein>
<dbReference type="RefSeq" id="XP_024704634.1">
    <property type="nucleotide sequence ID" value="XM_024854081.1"/>
</dbReference>
<evidence type="ECO:0000313" key="2">
    <source>
        <dbReference type="Proteomes" id="UP000234275"/>
    </source>
</evidence>
<dbReference type="AlphaFoldDB" id="A0A2I2G8X0"/>